<proteinExistence type="predicted"/>
<dbReference type="Proteomes" id="UP000011571">
    <property type="component" value="Unassembled WGS sequence"/>
</dbReference>
<protein>
    <submittedName>
        <fullName evidence="1">Uncharacterized protein</fullName>
    </submittedName>
</protein>
<name>M0HQY2_HALGM</name>
<dbReference type="EMBL" id="AOLJ01000001">
    <property type="protein sequence ID" value="ELZ86921.1"/>
    <property type="molecule type" value="Genomic_DNA"/>
</dbReference>
<dbReference type="AlphaFoldDB" id="M0HQY2"/>
<evidence type="ECO:0000313" key="2">
    <source>
        <dbReference type="Proteomes" id="UP000011571"/>
    </source>
</evidence>
<organism evidence="1 2">
    <name type="scientific">Haloferax gibbonsii (strain ATCC 33959 / DSM 4427 / JCM 8863 / NBRC 102184 / NCIMB 2188 / Ma 2.38)</name>
    <dbReference type="NCBI Taxonomy" id="1227459"/>
    <lineage>
        <taxon>Archaea</taxon>
        <taxon>Methanobacteriati</taxon>
        <taxon>Methanobacteriota</taxon>
        <taxon>Stenosarchaea group</taxon>
        <taxon>Halobacteria</taxon>
        <taxon>Halobacteriales</taxon>
        <taxon>Haloferacaceae</taxon>
        <taxon>Haloferax</taxon>
    </lineage>
</organism>
<keyword evidence="2" id="KW-1185">Reference proteome</keyword>
<comment type="caution">
    <text evidence="1">The sequence shown here is derived from an EMBL/GenBank/DDBJ whole genome shotgun (WGS) entry which is preliminary data.</text>
</comment>
<gene>
    <name evidence="1" type="ORF">C454_00175</name>
</gene>
<reference evidence="1 2" key="1">
    <citation type="journal article" date="2014" name="PLoS Genet.">
        <title>Phylogenetically driven sequencing of extremely halophilic archaea reveals strategies for static and dynamic osmo-response.</title>
        <authorList>
            <person name="Becker E.A."/>
            <person name="Seitzer P.M."/>
            <person name="Tritt A."/>
            <person name="Larsen D."/>
            <person name="Krusor M."/>
            <person name="Yao A.I."/>
            <person name="Wu D."/>
            <person name="Madern D."/>
            <person name="Eisen J.A."/>
            <person name="Darling A.E."/>
            <person name="Facciotti M.T."/>
        </authorList>
    </citation>
    <scope>NUCLEOTIDE SEQUENCE [LARGE SCALE GENOMIC DNA]</scope>
    <source>
        <strain evidence="2">ATCC 33959 / DSM 4427 / JCM 8863 / NBRC 102184 / NCIMB 2188 / Ma 2.38</strain>
    </source>
</reference>
<accession>M0HQY2</accession>
<evidence type="ECO:0000313" key="1">
    <source>
        <dbReference type="EMBL" id="ELZ86921.1"/>
    </source>
</evidence>
<sequence>MSHCTLDSVDNCFIRAHIYHRFERVANLESCVWLSICELDCGVGRIDLFSIVPAKEMTFHRFQMFWLTNLSWTLHSYFLE</sequence>